<dbReference type="PATRIC" id="fig|46224.3.peg.4014"/>
<dbReference type="RefSeq" id="WP_066226329.1">
    <property type="nucleotide sequence ID" value="NZ_LQYN01000006.1"/>
</dbReference>
<organism evidence="2 3">
    <name type="scientific">Heyndrickxia sporothermodurans</name>
    <dbReference type="NCBI Taxonomy" id="46224"/>
    <lineage>
        <taxon>Bacteria</taxon>
        <taxon>Bacillati</taxon>
        <taxon>Bacillota</taxon>
        <taxon>Bacilli</taxon>
        <taxon>Bacillales</taxon>
        <taxon>Bacillaceae</taxon>
        <taxon>Heyndrickxia</taxon>
    </lineage>
</organism>
<keyword evidence="1" id="KW-0812">Transmembrane</keyword>
<accession>A0A150LGV0</accession>
<dbReference type="Proteomes" id="UP000075666">
    <property type="component" value="Unassembled WGS sequence"/>
</dbReference>
<dbReference type="OrthoDB" id="2936993at2"/>
<gene>
    <name evidence="2" type="ORF">B4102_2202</name>
</gene>
<keyword evidence="1" id="KW-0472">Membrane</keyword>
<keyword evidence="3" id="KW-1185">Reference proteome</keyword>
<comment type="caution">
    <text evidence="2">The sequence shown here is derived from an EMBL/GenBank/DDBJ whole genome shotgun (WGS) entry which is preliminary data.</text>
</comment>
<proteinExistence type="predicted"/>
<keyword evidence="1" id="KW-1133">Transmembrane helix</keyword>
<sequence>MLDQNTDRTYWMIGAVVVVAILIGVAKVAFPDLFHKVITKFTGVLSAGFAHLPVDSLHSLMSIFQ</sequence>
<dbReference type="EMBL" id="LQYN01000006">
    <property type="protein sequence ID" value="KYD11474.1"/>
    <property type="molecule type" value="Genomic_DNA"/>
</dbReference>
<evidence type="ECO:0000256" key="1">
    <source>
        <dbReference type="SAM" id="Phobius"/>
    </source>
</evidence>
<reference evidence="2 3" key="1">
    <citation type="submission" date="2016-01" db="EMBL/GenBank/DDBJ databases">
        <title>Genome Sequences of Twelve Sporeforming Bacillus Species Isolated from Foods.</title>
        <authorList>
            <person name="Berendsen E.M."/>
            <person name="Wells-Bennik M.H."/>
            <person name="Krawcyk A.O."/>
            <person name="De Jong A."/>
            <person name="Holsappel S."/>
            <person name="Eijlander R.T."/>
            <person name="Kuipers O.P."/>
        </authorList>
    </citation>
    <scope>NUCLEOTIDE SEQUENCE [LARGE SCALE GENOMIC DNA]</scope>
    <source>
        <strain evidence="2 3">B4102</strain>
    </source>
</reference>
<name>A0A150LGV0_9BACI</name>
<dbReference type="AlphaFoldDB" id="A0A150LGV0"/>
<evidence type="ECO:0000313" key="2">
    <source>
        <dbReference type="EMBL" id="KYD11474.1"/>
    </source>
</evidence>
<protein>
    <submittedName>
        <fullName evidence="2">Uncharacterized protein</fullName>
    </submittedName>
</protein>
<evidence type="ECO:0000313" key="3">
    <source>
        <dbReference type="Proteomes" id="UP000075666"/>
    </source>
</evidence>
<dbReference type="STRING" id="46224.B4102_2202"/>
<feature type="transmembrane region" description="Helical" evidence="1">
    <location>
        <begin position="12"/>
        <end position="30"/>
    </location>
</feature>